<feature type="signal peptide" evidence="3">
    <location>
        <begin position="1"/>
        <end position="18"/>
    </location>
</feature>
<dbReference type="CDD" id="cd00190">
    <property type="entry name" value="Tryp_SPc"/>
    <property type="match status" value="1"/>
</dbReference>
<gene>
    <name evidence="5" type="ORF">BV898_14860</name>
</gene>
<reference evidence="6" key="1">
    <citation type="submission" date="2017-01" db="EMBL/GenBank/DDBJ databases">
        <title>Comparative genomics of anhydrobiosis in the tardigrade Hypsibius dujardini.</title>
        <authorList>
            <person name="Yoshida Y."/>
            <person name="Koutsovoulos G."/>
            <person name="Laetsch D."/>
            <person name="Stevens L."/>
            <person name="Kumar S."/>
            <person name="Horikawa D."/>
            <person name="Ishino K."/>
            <person name="Komine S."/>
            <person name="Tomita M."/>
            <person name="Blaxter M."/>
            <person name="Arakawa K."/>
        </authorList>
    </citation>
    <scope>NUCLEOTIDE SEQUENCE [LARGE SCALE GENOMIC DNA]</scope>
    <source>
        <strain evidence="6">Z151</strain>
    </source>
</reference>
<evidence type="ECO:0000256" key="3">
    <source>
        <dbReference type="SAM" id="SignalP"/>
    </source>
</evidence>
<dbReference type="InterPro" id="IPR043504">
    <property type="entry name" value="Peptidase_S1_PA_chymotrypsin"/>
</dbReference>
<keyword evidence="1" id="KW-1015">Disulfide bond</keyword>
<evidence type="ECO:0000259" key="4">
    <source>
        <dbReference type="PROSITE" id="PS50240"/>
    </source>
</evidence>
<comment type="similarity">
    <text evidence="2">Belongs to the peptidase S1 family. CLIP subfamily.</text>
</comment>
<sequence>MFAAIVAITLVGCVVGTATTTWGNGPAWTWPASQELFHSILGNGNLTGCQWNIPGENVVTELTQFRQSAWTGYGFCAPNVETCVHVGTLPRPTFPVGFNGVNCSVCCAYSPCSTYPTAPTPTYDGLSNGYCMLPKLQPWPAVPPTTWNGTEFDVPVSGGGEGYVYDDAEQTCLTIGGTIGWSNVSWWGSECPMSGRCCLYPEPNQCDTCGRKYGKAWNWSKPAMARSDTQDEQLAWKTAVNQMAGTGWNMGMRPVMTPGLADQYSQSPPTYDSLVPPQMWNNFLNRPSAAIKKGDDDDDDEDDHRGWCWQVAILSKLDGSLRCGGALIGERYILTTATCASFTGGVFTNYGVRLGGKDLRKGNEKHAIDLDIGTIFIHPGFNSTTYSNNIAIIELKSAVACNNHYICSICLPTVNMMGFPEFPFGSAHQWWIKPDVYQCLATGWGRKTTGPSSYTPFLKEMIYAPVFNNETYCSGQYFTEGGNGGSVYGNGTFCAVPQPTYQGTIVPICQGDNGGPLACFYQGSYYLTGLSWGGNKCDHTRKSDIVAKVLQPNHKTEFVGAPVDFFTDVVKYIPWISGIISGFHAY</sequence>
<protein>
    <recommendedName>
        <fullName evidence="4">Peptidase S1 domain-containing protein</fullName>
    </recommendedName>
</protein>
<dbReference type="Proteomes" id="UP000192578">
    <property type="component" value="Unassembled WGS sequence"/>
</dbReference>
<name>A0A9X6NBG2_HYPEX</name>
<dbReference type="EMBL" id="MTYJ01000188">
    <property type="protein sequence ID" value="OWA50339.1"/>
    <property type="molecule type" value="Genomic_DNA"/>
</dbReference>
<evidence type="ECO:0000313" key="5">
    <source>
        <dbReference type="EMBL" id="OWA50339.1"/>
    </source>
</evidence>
<evidence type="ECO:0000313" key="6">
    <source>
        <dbReference type="Proteomes" id="UP000192578"/>
    </source>
</evidence>
<dbReference type="OrthoDB" id="10061449at2759"/>
<comment type="caution">
    <text evidence="5">The sequence shown here is derived from an EMBL/GenBank/DDBJ whole genome shotgun (WGS) entry which is preliminary data.</text>
</comment>
<dbReference type="InterPro" id="IPR001314">
    <property type="entry name" value="Peptidase_S1A"/>
</dbReference>
<dbReference type="InterPro" id="IPR009003">
    <property type="entry name" value="Peptidase_S1_PA"/>
</dbReference>
<proteinExistence type="inferred from homology"/>
<dbReference type="InterPro" id="IPR051487">
    <property type="entry name" value="Ser/Thr_Proteases_Immune/Dev"/>
</dbReference>
<evidence type="ECO:0000256" key="1">
    <source>
        <dbReference type="ARBA" id="ARBA00023157"/>
    </source>
</evidence>
<dbReference type="GO" id="GO:0006508">
    <property type="term" value="P:proteolysis"/>
    <property type="evidence" value="ECO:0007669"/>
    <property type="project" value="InterPro"/>
</dbReference>
<dbReference type="PROSITE" id="PS50240">
    <property type="entry name" value="TRYPSIN_DOM"/>
    <property type="match status" value="1"/>
</dbReference>
<organism evidence="5 6">
    <name type="scientific">Hypsibius exemplaris</name>
    <name type="common">Freshwater tardigrade</name>
    <dbReference type="NCBI Taxonomy" id="2072580"/>
    <lineage>
        <taxon>Eukaryota</taxon>
        <taxon>Metazoa</taxon>
        <taxon>Ecdysozoa</taxon>
        <taxon>Tardigrada</taxon>
        <taxon>Eutardigrada</taxon>
        <taxon>Parachela</taxon>
        <taxon>Hypsibioidea</taxon>
        <taxon>Hypsibiidae</taxon>
        <taxon>Hypsibius</taxon>
    </lineage>
</organism>
<dbReference type="GO" id="GO:0004252">
    <property type="term" value="F:serine-type endopeptidase activity"/>
    <property type="evidence" value="ECO:0007669"/>
    <property type="project" value="InterPro"/>
</dbReference>
<dbReference type="AlphaFoldDB" id="A0A9X6NBG2"/>
<dbReference type="Gene3D" id="2.40.10.10">
    <property type="entry name" value="Trypsin-like serine proteases"/>
    <property type="match status" value="2"/>
</dbReference>
<dbReference type="SMART" id="SM00020">
    <property type="entry name" value="Tryp_SPc"/>
    <property type="match status" value="1"/>
</dbReference>
<keyword evidence="6" id="KW-1185">Reference proteome</keyword>
<dbReference type="PRINTS" id="PR00722">
    <property type="entry name" value="CHYMOTRYPSIN"/>
</dbReference>
<dbReference type="Pfam" id="PF00089">
    <property type="entry name" value="Trypsin"/>
    <property type="match status" value="1"/>
</dbReference>
<feature type="chain" id="PRO_5041000285" description="Peptidase S1 domain-containing protein" evidence="3">
    <location>
        <begin position="19"/>
        <end position="586"/>
    </location>
</feature>
<feature type="domain" description="Peptidase S1" evidence="4">
    <location>
        <begin position="291"/>
        <end position="581"/>
    </location>
</feature>
<accession>A0A9X6NBG2</accession>
<dbReference type="InterPro" id="IPR001254">
    <property type="entry name" value="Trypsin_dom"/>
</dbReference>
<dbReference type="SUPFAM" id="SSF50494">
    <property type="entry name" value="Trypsin-like serine proteases"/>
    <property type="match status" value="1"/>
</dbReference>
<keyword evidence="3" id="KW-0732">Signal</keyword>
<dbReference type="PANTHER" id="PTHR24256">
    <property type="entry name" value="TRYPTASE-RELATED"/>
    <property type="match status" value="1"/>
</dbReference>
<evidence type="ECO:0000256" key="2">
    <source>
        <dbReference type="ARBA" id="ARBA00024195"/>
    </source>
</evidence>